<accession>A0AB36G1I1</accession>
<evidence type="ECO:0000313" key="2">
    <source>
        <dbReference type="Proteomes" id="UP000865560"/>
    </source>
</evidence>
<dbReference type="EMBL" id="MJVJ01000096">
    <property type="protein sequence ID" value="OEV46657.1"/>
    <property type="molecule type" value="Genomic_DNA"/>
</dbReference>
<sequence>MNNKEKILDIVKDKEWHCSICDFGKLSSQSAAIIRDLRKDGYEFESDPNNPNRFCQIKFCNKCDKNTIHRKLK</sequence>
<proteinExistence type="predicted"/>
<gene>
    <name evidence="1" type="ORF">AJY60_06160</name>
</gene>
<dbReference type="RefSeq" id="WP_002882658.1">
    <property type="nucleotide sequence ID" value="NZ_AP028358.1"/>
</dbReference>
<dbReference type="Proteomes" id="UP000865560">
    <property type="component" value="Unassembled WGS sequence"/>
</dbReference>
<organism evidence="1 2">
    <name type="scientific">Campylobacter jejuni</name>
    <dbReference type="NCBI Taxonomy" id="197"/>
    <lineage>
        <taxon>Bacteria</taxon>
        <taxon>Pseudomonadati</taxon>
        <taxon>Campylobacterota</taxon>
        <taxon>Epsilonproteobacteria</taxon>
        <taxon>Campylobacterales</taxon>
        <taxon>Campylobacteraceae</taxon>
        <taxon>Campylobacter</taxon>
    </lineage>
</organism>
<comment type="caution">
    <text evidence="1">The sequence shown here is derived from an EMBL/GenBank/DDBJ whole genome shotgun (WGS) entry which is preliminary data.</text>
</comment>
<protein>
    <submittedName>
        <fullName evidence="1">Uncharacterized protein</fullName>
    </submittedName>
</protein>
<name>A0AB36G1I1_CAMJU</name>
<dbReference type="AlphaFoldDB" id="A0AB36G1I1"/>
<reference evidence="1 2" key="1">
    <citation type="submission" date="2016-09" db="EMBL/GenBank/DDBJ databases">
        <title>Campylobacter from American crows.</title>
        <authorList>
            <person name="Weis A.M."/>
            <person name="Weimer B.C."/>
            <person name="Townsend A.K."/>
            <person name="Taff C."/>
        </authorList>
    </citation>
    <scope>NUCLEOTIDE SEQUENCE [LARGE SCALE GENOMIC DNA]</scope>
    <source>
        <strain evidence="1 2">BCW_3791</strain>
    </source>
</reference>
<evidence type="ECO:0000313" key="1">
    <source>
        <dbReference type="EMBL" id="OEV46657.1"/>
    </source>
</evidence>